<dbReference type="EMBL" id="QNBD01000136">
    <property type="protein sequence ID" value="RKX70424.1"/>
    <property type="molecule type" value="Genomic_DNA"/>
</dbReference>
<evidence type="ECO:0000313" key="6">
    <source>
        <dbReference type="EMBL" id="RKX70424.1"/>
    </source>
</evidence>
<evidence type="ECO:0000256" key="4">
    <source>
        <dbReference type="PROSITE-ProRule" id="PRU00169"/>
    </source>
</evidence>
<gene>
    <name evidence="6" type="ORF">DRP43_03365</name>
</gene>
<proteinExistence type="predicted"/>
<sequence length="137" mass="15761">MKEKRNLIAVVDDESDILELIRIHLLRANYSVELFNRADDFIESLDNVKPILLILDIMLPDMNGFELCKALRNDQRTENLPIIMLTALNEEVDKILGLEIGADDYVTKPFSPRELVARVKSVLRRGKQEKLKSKNIT</sequence>
<accession>A0A660SI13</accession>
<protein>
    <submittedName>
        <fullName evidence="6">Two-component system response regulator</fullName>
    </submittedName>
</protein>
<dbReference type="GO" id="GO:0032993">
    <property type="term" value="C:protein-DNA complex"/>
    <property type="evidence" value="ECO:0007669"/>
    <property type="project" value="TreeGrafter"/>
</dbReference>
<dbReference type="PANTHER" id="PTHR48111:SF40">
    <property type="entry name" value="PHOSPHATE REGULON TRANSCRIPTIONAL REGULATORY PROTEIN PHOB"/>
    <property type="match status" value="1"/>
</dbReference>
<dbReference type="GO" id="GO:0005829">
    <property type="term" value="C:cytosol"/>
    <property type="evidence" value="ECO:0007669"/>
    <property type="project" value="TreeGrafter"/>
</dbReference>
<organism evidence="6 7">
    <name type="scientific">candidate division TA06 bacterium</name>
    <dbReference type="NCBI Taxonomy" id="2250710"/>
    <lineage>
        <taxon>Bacteria</taxon>
        <taxon>Bacteria division TA06</taxon>
    </lineage>
</organism>
<dbReference type="InterPro" id="IPR011006">
    <property type="entry name" value="CheY-like_superfamily"/>
</dbReference>
<dbReference type="SMART" id="SM00448">
    <property type="entry name" value="REC"/>
    <property type="match status" value="1"/>
</dbReference>
<keyword evidence="3" id="KW-0238">DNA-binding</keyword>
<evidence type="ECO:0000256" key="3">
    <source>
        <dbReference type="ARBA" id="ARBA00023125"/>
    </source>
</evidence>
<dbReference type="PROSITE" id="PS50110">
    <property type="entry name" value="RESPONSE_REGULATORY"/>
    <property type="match status" value="1"/>
</dbReference>
<dbReference type="InterPro" id="IPR039420">
    <property type="entry name" value="WalR-like"/>
</dbReference>
<dbReference type="Gene3D" id="3.40.50.2300">
    <property type="match status" value="1"/>
</dbReference>
<dbReference type="AlphaFoldDB" id="A0A660SI13"/>
<feature type="domain" description="Response regulatory" evidence="5">
    <location>
        <begin position="7"/>
        <end position="123"/>
    </location>
</feature>
<evidence type="ECO:0000256" key="1">
    <source>
        <dbReference type="ARBA" id="ARBA00022553"/>
    </source>
</evidence>
<evidence type="ECO:0000259" key="5">
    <source>
        <dbReference type="PROSITE" id="PS50110"/>
    </source>
</evidence>
<dbReference type="Pfam" id="PF00072">
    <property type="entry name" value="Response_reg"/>
    <property type="match status" value="1"/>
</dbReference>
<reference evidence="6 7" key="1">
    <citation type="submission" date="2018-06" db="EMBL/GenBank/DDBJ databases">
        <title>Extensive metabolic versatility and redundancy in microbially diverse, dynamic hydrothermal sediments.</title>
        <authorList>
            <person name="Dombrowski N."/>
            <person name="Teske A."/>
            <person name="Baker B.J."/>
        </authorList>
    </citation>
    <scope>NUCLEOTIDE SEQUENCE [LARGE SCALE GENOMIC DNA]</scope>
    <source>
        <strain evidence="6">B10_G13</strain>
    </source>
</reference>
<name>A0A660SI13_UNCT6</name>
<feature type="non-terminal residue" evidence="6">
    <location>
        <position position="137"/>
    </location>
</feature>
<evidence type="ECO:0000256" key="2">
    <source>
        <dbReference type="ARBA" id="ARBA00023012"/>
    </source>
</evidence>
<dbReference type="Gene3D" id="6.10.250.690">
    <property type="match status" value="1"/>
</dbReference>
<keyword evidence="2" id="KW-0902">Two-component regulatory system</keyword>
<comment type="caution">
    <text evidence="6">The sequence shown here is derived from an EMBL/GenBank/DDBJ whole genome shotgun (WGS) entry which is preliminary data.</text>
</comment>
<dbReference type="GO" id="GO:0006355">
    <property type="term" value="P:regulation of DNA-templated transcription"/>
    <property type="evidence" value="ECO:0007669"/>
    <property type="project" value="TreeGrafter"/>
</dbReference>
<evidence type="ECO:0000313" key="7">
    <source>
        <dbReference type="Proteomes" id="UP000271125"/>
    </source>
</evidence>
<dbReference type="PANTHER" id="PTHR48111">
    <property type="entry name" value="REGULATOR OF RPOS"/>
    <property type="match status" value="1"/>
</dbReference>
<dbReference type="InterPro" id="IPR001789">
    <property type="entry name" value="Sig_transdc_resp-reg_receiver"/>
</dbReference>
<keyword evidence="1 4" id="KW-0597">Phosphoprotein</keyword>
<feature type="modified residue" description="4-aspartylphosphate" evidence="4">
    <location>
        <position position="56"/>
    </location>
</feature>
<dbReference type="GO" id="GO:0000976">
    <property type="term" value="F:transcription cis-regulatory region binding"/>
    <property type="evidence" value="ECO:0007669"/>
    <property type="project" value="TreeGrafter"/>
</dbReference>
<dbReference type="Proteomes" id="UP000271125">
    <property type="component" value="Unassembled WGS sequence"/>
</dbReference>
<dbReference type="GO" id="GO:0000156">
    <property type="term" value="F:phosphorelay response regulator activity"/>
    <property type="evidence" value="ECO:0007669"/>
    <property type="project" value="TreeGrafter"/>
</dbReference>
<dbReference type="SUPFAM" id="SSF52172">
    <property type="entry name" value="CheY-like"/>
    <property type="match status" value="1"/>
</dbReference>